<accession>A0A067Q2P0</accession>
<sequence length="259" mass="28925">MSSLSDPQATTSSSTPPLDTPHFAVISDVIHGSIATVIVLKRSDGGNTRSLPPASKREKDVRDGLVDYYEVQGDESKNFKHWRRDLGWYLATFVLNPLEYNIDAENCYLRLPEGYELLRRKRGPEHTPREDSYLYGSDTVRYFSSPREFARHCKWLMEGASLTRLGKPNCNCCHCDKSQRQGDIAALEWGRAPDLRQEVSDGEGVGGSGRRRQRSRSRTRVGRGGNAVPAPTQAKDYTRPVAPPEAQANPYPHFASGST</sequence>
<dbReference type="EMBL" id="KL197721">
    <property type="protein sequence ID" value="KDQ56856.1"/>
    <property type="molecule type" value="Genomic_DNA"/>
</dbReference>
<dbReference type="InterPro" id="IPR038986">
    <property type="entry name" value="Clr2"/>
</dbReference>
<protein>
    <recommendedName>
        <fullName evidence="2">Cryptic loci regulator 2 N-terminal domain-containing protein</fullName>
    </recommendedName>
</protein>
<dbReference type="PANTHER" id="PTHR38046">
    <property type="entry name" value="CRYPTIC LOCI REGULATOR 2"/>
    <property type="match status" value="1"/>
</dbReference>
<dbReference type="STRING" id="933084.A0A067Q2P0"/>
<dbReference type="InParanoid" id="A0A067Q2P0"/>
<evidence type="ECO:0000313" key="4">
    <source>
        <dbReference type="Proteomes" id="UP000027265"/>
    </source>
</evidence>
<organism evidence="3 4">
    <name type="scientific">Jaapia argillacea MUCL 33604</name>
    <dbReference type="NCBI Taxonomy" id="933084"/>
    <lineage>
        <taxon>Eukaryota</taxon>
        <taxon>Fungi</taxon>
        <taxon>Dikarya</taxon>
        <taxon>Basidiomycota</taxon>
        <taxon>Agaricomycotina</taxon>
        <taxon>Agaricomycetes</taxon>
        <taxon>Agaricomycetidae</taxon>
        <taxon>Jaapiales</taxon>
        <taxon>Jaapiaceae</taxon>
        <taxon>Jaapia</taxon>
    </lineage>
</organism>
<gene>
    <name evidence="3" type="ORF">JAAARDRAFT_36325</name>
</gene>
<feature type="region of interest" description="Disordered" evidence="1">
    <location>
        <begin position="195"/>
        <end position="259"/>
    </location>
</feature>
<dbReference type="GO" id="GO:0070824">
    <property type="term" value="C:SHREC complex"/>
    <property type="evidence" value="ECO:0007669"/>
    <property type="project" value="InterPro"/>
</dbReference>
<proteinExistence type="predicted"/>
<dbReference type="HOGENOM" id="CLU_093920_0_0_1"/>
<dbReference type="OrthoDB" id="2421327at2759"/>
<dbReference type="Proteomes" id="UP000027265">
    <property type="component" value="Unassembled WGS sequence"/>
</dbReference>
<dbReference type="GO" id="GO:0033553">
    <property type="term" value="C:rDNA heterochromatin"/>
    <property type="evidence" value="ECO:0007669"/>
    <property type="project" value="TreeGrafter"/>
</dbReference>
<evidence type="ECO:0000259" key="2">
    <source>
        <dbReference type="Pfam" id="PF16761"/>
    </source>
</evidence>
<dbReference type="GO" id="GO:0031934">
    <property type="term" value="C:mating-type region heterochromatin"/>
    <property type="evidence" value="ECO:0007669"/>
    <property type="project" value="TreeGrafter"/>
</dbReference>
<dbReference type="InterPro" id="IPR031915">
    <property type="entry name" value="Clr2_N"/>
</dbReference>
<evidence type="ECO:0000256" key="1">
    <source>
        <dbReference type="SAM" id="MobiDB-lite"/>
    </source>
</evidence>
<name>A0A067Q2P0_9AGAM</name>
<dbReference type="GO" id="GO:0030466">
    <property type="term" value="P:silent mating-type cassette heterochromatin formation"/>
    <property type="evidence" value="ECO:0007669"/>
    <property type="project" value="TreeGrafter"/>
</dbReference>
<feature type="domain" description="Cryptic loci regulator 2 N-terminal" evidence="2">
    <location>
        <begin position="110"/>
        <end position="175"/>
    </location>
</feature>
<dbReference type="Pfam" id="PF16761">
    <property type="entry name" value="Clr2_transil"/>
    <property type="match status" value="1"/>
</dbReference>
<feature type="compositionally biased region" description="Basic residues" evidence="1">
    <location>
        <begin position="209"/>
        <end position="221"/>
    </location>
</feature>
<keyword evidence="4" id="KW-1185">Reference proteome</keyword>
<evidence type="ECO:0000313" key="3">
    <source>
        <dbReference type="EMBL" id="KDQ56856.1"/>
    </source>
</evidence>
<dbReference type="AlphaFoldDB" id="A0A067Q2P0"/>
<reference evidence="4" key="1">
    <citation type="journal article" date="2014" name="Proc. Natl. Acad. Sci. U.S.A.">
        <title>Extensive sampling of basidiomycete genomes demonstrates inadequacy of the white-rot/brown-rot paradigm for wood decay fungi.</title>
        <authorList>
            <person name="Riley R."/>
            <person name="Salamov A.A."/>
            <person name="Brown D.W."/>
            <person name="Nagy L.G."/>
            <person name="Floudas D."/>
            <person name="Held B.W."/>
            <person name="Levasseur A."/>
            <person name="Lombard V."/>
            <person name="Morin E."/>
            <person name="Otillar R."/>
            <person name="Lindquist E.A."/>
            <person name="Sun H."/>
            <person name="LaButti K.M."/>
            <person name="Schmutz J."/>
            <person name="Jabbour D."/>
            <person name="Luo H."/>
            <person name="Baker S.E."/>
            <person name="Pisabarro A.G."/>
            <person name="Walton J.D."/>
            <person name="Blanchette R.A."/>
            <person name="Henrissat B."/>
            <person name="Martin F."/>
            <person name="Cullen D."/>
            <person name="Hibbett D.S."/>
            <person name="Grigoriev I.V."/>
        </authorList>
    </citation>
    <scope>NUCLEOTIDE SEQUENCE [LARGE SCALE GENOMIC DNA]</scope>
    <source>
        <strain evidence="4">MUCL 33604</strain>
    </source>
</reference>
<dbReference type="PANTHER" id="PTHR38046:SF1">
    <property type="entry name" value="CRYPTIC LOCI REGULATOR 2"/>
    <property type="match status" value="1"/>
</dbReference>